<name>E9HTB2_DAPPU</name>
<sequence length="117" mass="13542">MSEYPPYLCPLCDEMHDYLTEKCPYEEDNSDGEQNFYWGDEGDQHELGEETLDMDHYYGDEIQCSSDDDGLGELEISFTSTIDLTMDEDIDLNLRKIRGKGSVDDDGPKKQLKRQKQ</sequence>
<gene>
    <name evidence="2" type="ORF">DAPPUDRAFT_333605</name>
</gene>
<proteinExistence type="predicted"/>
<dbReference type="EMBL" id="GL732768">
    <property type="protein sequence ID" value="EFX65024.1"/>
    <property type="molecule type" value="Genomic_DNA"/>
</dbReference>
<dbReference type="AlphaFoldDB" id="E9HTB2"/>
<dbReference type="OrthoDB" id="10519039at2759"/>
<organism evidence="2 3">
    <name type="scientific">Daphnia pulex</name>
    <name type="common">Water flea</name>
    <dbReference type="NCBI Taxonomy" id="6669"/>
    <lineage>
        <taxon>Eukaryota</taxon>
        <taxon>Metazoa</taxon>
        <taxon>Ecdysozoa</taxon>
        <taxon>Arthropoda</taxon>
        <taxon>Crustacea</taxon>
        <taxon>Branchiopoda</taxon>
        <taxon>Diplostraca</taxon>
        <taxon>Cladocera</taxon>
        <taxon>Anomopoda</taxon>
        <taxon>Daphniidae</taxon>
        <taxon>Daphnia</taxon>
    </lineage>
</organism>
<reference evidence="2 3" key="1">
    <citation type="journal article" date="2011" name="Science">
        <title>The ecoresponsive genome of Daphnia pulex.</title>
        <authorList>
            <person name="Colbourne J.K."/>
            <person name="Pfrender M.E."/>
            <person name="Gilbert D."/>
            <person name="Thomas W.K."/>
            <person name="Tucker A."/>
            <person name="Oakley T.H."/>
            <person name="Tokishita S."/>
            <person name="Aerts A."/>
            <person name="Arnold G.J."/>
            <person name="Basu M.K."/>
            <person name="Bauer D.J."/>
            <person name="Caceres C.E."/>
            <person name="Carmel L."/>
            <person name="Casola C."/>
            <person name="Choi J.H."/>
            <person name="Detter J.C."/>
            <person name="Dong Q."/>
            <person name="Dusheyko S."/>
            <person name="Eads B.D."/>
            <person name="Frohlich T."/>
            <person name="Geiler-Samerotte K.A."/>
            <person name="Gerlach D."/>
            <person name="Hatcher P."/>
            <person name="Jogdeo S."/>
            <person name="Krijgsveld J."/>
            <person name="Kriventseva E.V."/>
            <person name="Kultz D."/>
            <person name="Laforsch C."/>
            <person name="Lindquist E."/>
            <person name="Lopez J."/>
            <person name="Manak J.R."/>
            <person name="Muller J."/>
            <person name="Pangilinan J."/>
            <person name="Patwardhan R.P."/>
            <person name="Pitluck S."/>
            <person name="Pritham E.J."/>
            <person name="Rechtsteiner A."/>
            <person name="Rho M."/>
            <person name="Rogozin I.B."/>
            <person name="Sakarya O."/>
            <person name="Salamov A."/>
            <person name="Schaack S."/>
            <person name="Shapiro H."/>
            <person name="Shiga Y."/>
            <person name="Skalitzky C."/>
            <person name="Smith Z."/>
            <person name="Souvorov A."/>
            <person name="Sung W."/>
            <person name="Tang Z."/>
            <person name="Tsuchiya D."/>
            <person name="Tu H."/>
            <person name="Vos H."/>
            <person name="Wang M."/>
            <person name="Wolf Y.I."/>
            <person name="Yamagata H."/>
            <person name="Yamada T."/>
            <person name="Ye Y."/>
            <person name="Shaw J.R."/>
            <person name="Andrews J."/>
            <person name="Crease T.J."/>
            <person name="Tang H."/>
            <person name="Lucas S.M."/>
            <person name="Robertson H.M."/>
            <person name="Bork P."/>
            <person name="Koonin E.V."/>
            <person name="Zdobnov E.M."/>
            <person name="Grigoriev I.V."/>
            <person name="Lynch M."/>
            <person name="Boore J.L."/>
        </authorList>
    </citation>
    <scope>NUCLEOTIDE SEQUENCE [LARGE SCALE GENOMIC DNA]</scope>
</reference>
<accession>E9HTB2</accession>
<feature type="region of interest" description="Disordered" evidence="1">
    <location>
        <begin position="96"/>
        <end position="117"/>
    </location>
</feature>
<evidence type="ECO:0000313" key="2">
    <source>
        <dbReference type="EMBL" id="EFX65024.1"/>
    </source>
</evidence>
<protein>
    <submittedName>
        <fullName evidence="2">Uncharacterized protein</fullName>
    </submittedName>
</protein>
<dbReference type="Proteomes" id="UP000000305">
    <property type="component" value="Unassembled WGS sequence"/>
</dbReference>
<dbReference type="KEGG" id="dpx:DAPPUDRAFT_333605"/>
<evidence type="ECO:0000313" key="3">
    <source>
        <dbReference type="Proteomes" id="UP000000305"/>
    </source>
</evidence>
<dbReference type="HOGENOM" id="CLU_167781_0_0_1"/>
<evidence type="ECO:0000256" key="1">
    <source>
        <dbReference type="SAM" id="MobiDB-lite"/>
    </source>
</evidence>
<dbReference type="InParanoid" id="E9HTB2"/>
<dbReference type="PhylomeDB" id="E9HTB2"/>
<keyword evidence="3" id="KW-1185">Reference proteome</keyword>